<gene>
    <name evidence="2" type="ORF">RND61_01945</name>
</gene>
<protein>
    <submittedName>
        <fullName evidence="2">Uncharacterized protein</fullName>
    </submittedName>
</protein>
<evidence type="ECO:0000313" key="2">
    <source>
        <dbReference type="EMBL" id="MDT9680856.1"/>
    </source>
</evidence>
<keyword evidence="3" id="KW-1185">Reference proteome</keyword>
<organism evidence="2 3">
    <name type="scientific">Streptomyces tamarix</name>
    <dbReference type="NCBI Taxonomy" id="3078565"/>
    <lineage>
        <taxon>Bacteria</taxon>
        <taxon>Bacillati</taxon>
        <taxon>Actinomycetota</taxon>
        <taxon>Actinomycetes</taxon>
        <taxon>Kitasatosporales</taxon>
        <taxon>Streptomycetaceae</taxon>
        <taxon>Streptomyces</taxon>
    </lineage>
</organism>
<reference evidence="2 3" key="1">
    <citation type="submission" date="2023-09" db="EMBL/GenBank/DDBJ databases">
        <title>Streptomyces sp. nov.: A antagonism against Alternaria gaisen Producing Streptochlin, Isolated from Tamarix root soil.</title>
        <authorList>
            <person name="Chen Y."/>
        </authorList>
    </citation>
    <scope>NUCLEOTIDE SEQUENCE [LARGE SCALE GENOMIC DNA]</scope>
    <source>
        <strain evidence="2 3">TRM76323</strain>
    </source>
</reference>
<sequence length="113" mass="12134">MTHHGELRFLPWSGPEGKPCFLSTDGSHSRLSRLADGLEATCLDLAAEVLDHASEVLSRTEVAPVDLRTLSTDLAEALRQALCVAESRGHRLSVPDVGSHTGEGPVPPAPFRR</sequence>
<proteinExistence type="predicted"/>
<comment type="caution">
    <text evidence="2">The sequence shown here is derived from an EMBL/GenBank/DDBJ whole genome shotgun (WGS) entry which is preliminary data.</text>
</comment>
<accession>A0ABU3QDR5</accession>
<dbReference type="EMBL" id="JAWCTQ010000001">
    <property type="protein sequence ID" value="MDT9680856.1"/>
    <property type="molecule type" value="Genomic_DNA"/>
</dbReference>
<dbReference type="RefSeq" id="WP_315875844.1">
    <property type="nucleotide sequence ID" value="NZ_JAWCTQ010000001.1"/>
</dbReference>
<evidence type="ECO:0000313" key="3">
    <source>
        <dbReference type="Proteomes" id="UP001250181"/>
    </source>
</evidence>
<feature type="region of interest" description="Disordered" evidence="1">
    <location>
        <begin position="92"/>
        <end position="113"/>
    </location>
</feature>
<name>A0ABU3QDR5_9ACTN</name>
<evidence type="ECO:0000256" key="1">
    <source>
        <dbReference type="SAM" id="MobiDB-lite"/>
    </source>
</evidence>
<dbReference type="Proteomes" id="UP001250181">
    <property type="component" value="Unassembled WGS sequence"/>
</dbReference>